<feature type="compositionally biased region" description="Low complexity" evidence="1">
    <location>
        <begin position="170"/>
        <end position="179"/>
    </location>
</feature>
<comment type="caution">
    <text evidence="2">The sequence shown here is derived from an EMBL/GenBank/DDBJ whole genome shotgun (WGS) entry which is preliminary data.</text>
</comment>
<reference evidence="2" key="2">
    <citation type="submission" date="2021-04" db="EMBL/GenBank/DDBJ databases">
        <authorList>
            <person name="Podell S."/>
        </authorList>
    </citation>
    <scope>NUCLEOTIDE SEQUENCE</scope>
    <source>
        <strain evidence="2">Hildebrandi</strain>
    </source>
</reference>
<gene>
    <name evidence="2" type="ORF">IV203_028739</name>
</gene>
<dbReference type="Proteomes" id="UP000693970">
    <property type="component" value="Unassembled WGS sequence"/>
</dbReference>
<evidence type="ECO:0000256" key="1">
    <source>
        <dbReference type="SAM" id="MobiDB-lite"/>
    </source>
</evidence>
<feature type="region of interest" description="Disordered" evidence="1">
    <location>
        <begin position="163"/>
        <end position="208"/>
    </location>
</feature>
<evidence type="ECO:0000313" key="3">
    <source>
        <dbReference type="Proteomes" id="UP000693970"/>
    </source>
</evidence>
<dbReference type="OrthoDB" id="195604at2759"/>
<proteinExistence type="predicted"/>
<dbReference type="EMBL" id="JAGRRH010000007">
    <property type="protein sequence ID" value="KAG7366069.1"/>
    <property type="molecule type" value="Genomic_DNA"/>
</dbReference>
<reference evidence="2" key="1">
    <citation type="journal article" date="2021" name="Sci. Rep.">
        <title>Diploid genomic architecture of Nitzschia inconspicua, an elite biomass production diatom.</title>
        <authorList>
            <person name="Oliver A."/>
            <person name="Podell S."/>
            <person name="Pinowska A."/>
            <person name="Traller J.C."/>
            <person name="Smith S.R."/>
            <person name="McClure R."/>
            <person name="Beliaev A."/>
            <person name="Bohutskyi P."/>
            <person name="Hill E.A."/>
            <person name="Rabines A."/>
            <person name="Zheng H."/>
            <person name="Allen L.Z."/>
            <person name="Kuo A."/>
            <person name="Grigoriev I.V."/>
            <person name="Allen A.E."/>
            <person name="Hazlebeck D."/>
            <person name="Allen E.E."/>
        </authorList>
    </citation>
    <scope>NUCLEOTIDE SEQUENCE</scope>
    <source>
        <strain evidence="2">Hildebrandi</strain>
    </source>
</reference>
<dbReference type="AlphaFoldDB" id="A0A9K3LQI2"/>
<sequence length="208" mass="23470">MNTNMTISLYQVSFLEEDVAKFNKSSKTRVTWVFRASPTANVADGRDHSISLTWSKKTGKQEIAMDGTEAVWFGRRRGASVFDHRWEAEVAGVPMTLRILATCAPKLHETFRCYDLIINGQVFAYLPYYGVEGAAPAIMPEPTVDGRPGSIFEIIYPNGISGLGEEQRQPEQYQQYQPRMTQEHESPMPEEDIVTQPRIEPEPVDLLG</sequence>
<evidence type="ECO:0000313" key="2">
    <source>
        <dbReference type="EMBL" id="KAG7366069.1"/>
    </source>
</evidence>
<organism evidence="2 3">
    <name type="scientific">Nitzschia inconspicua</name>
    <dbReference type="NCBI Taxonomy" id="303405"/>
    <lineage>
        <taxon>Eukaryota</taxon>
        <taxon>Sar</taxon>
        <taxon>Stramenopiles</taxon>
        <taxon>Ochrophyta</taxon>
        <taxon>Bacillariophyta</taxon>
        <taxon>Bacillariophyceae</taxon>
        <taxon>Bacillariophycidae</taxon>
        <taxon>Bacillariales</taxon>
        <taxon>Bacillariaceae</taxon>
        <taxon>Nitzschia</taxon>
    </lineage>
</organism>
<accession>A0A9K3LQI2</accession>
<name>A0A9K3LQI2_9STRA</name>
<keyword evidence="3" id="KW-1185">Reference proteome</keyword>
<protein>
    <submittedName>
        <fullName evidence="2">Uncharacterized protein</fullName>
    </submittedName>
</protein>